<accession>D3F7Y0</accession>
<dbReference type="KEGG" id="cwo:Cwoe_4460"/>
<keyword evidence="2" id="KW-0413">Isomerase</keyword>
<dbReference type="InterPro" id="IPR050312">
    <property type="entry name" value="IolE/XylAMocC-like"/>
</dbReference>
<dbReference type="RefSeq" id="WP_012935925.1">
    <property type="nucleotide sequence ID" value="NC_013739.1"/>
</dbReference>
<dbReference type="HOGENOM" id="CLU_838656_0_0_11"/>
<sequence>MAPRVGLDAYSLLGDIVEGATVEVLERVRSLGADGLQATLPSDEGRARELFAAAADWGMYLEPYVKLPVHWSGDAELIAVRERDFELVTRLASELGARTLHCSIGAGERFEDFARWQEYKQQVATVVRRLAPRLEERGLRLGIENHGDFTTRELVQLAEASGSRHVGVGLDTGNLLYFAEDVRSATERVAALVHSVHLKDALLFPHPRGAQRAVAAPGTGQVDFEVVIGTLLRANPDLNLTIEDHGDVLPVPFFDRGWLERLPELSAVDIAASAELAARGGRLLREHRLADPHAVDAIPWELRAPGRLRAGIAAIRAAAGRAIENERKEEQ</sequence>
<dbReference type="SUPFAM" id="SSF51658">
    <property type="entry name" value="Xylose isomerase-like"/>
    <property type="match status" value="1"/>
</dbReference>
<evidence type="ECO:0000313" key="3">
    <source>
        <dbReference type="Proteomes" id="UP000008229"/>
    </source>
</evidence>
<evidence type="ECO:0000259" key="1">
    <source>
        <dbReference type="Pfam" id="PF01261"/>
    </source>
</evidence>
<dbReference type="Gene3D" id="3.20.20.150">
    <property type="entry name" value="Divalent-metal-dependent TIM barrel enzymes"/>
    <property type="match status" value="1"/>
</dbReference>
<dbReference type="AlphaFoldDB" id="D3F7Y0"/>
<evidence type="ECO:0000313" key="2">
    <source>
        <dbReference type="EMBL" id="ADB52874.1"/>
    </source>
</evidence>
<reference evidence="2 3" key="1">
    <citation type="journal article" date="2010" name="Stand. Genomic Sci.">
        <title>Complete genome sequence of Conexibacter woesei type strain (ID131577).</title>
        <authorList>
            <person name="Pukall R."/>
            <person name="Lapidus A."/>
            <person name="Glavina Del Rio T."/>
            <person name="Copeland A."/>
            <person name="Tice H."/>
            <person name="Cheng J.-F."/>
            <person name="Lucas S."/>
            <person name="Chen F."/>
            <person name="Nolan M."/>
            <person name="Bruce D."/>
            <person name="Goodwin L."/>
            <person name="Pitluck S."/>
            <person name="Mavromatis K."/>
            <person name="Ivanova N."/>
            <person name="Ovchinnikova G."/>
            <person name="Pati A."/>
            <person name="Chen A."/>
            <person name="Palaniappan K."/>
            <person name="Land M."/>
            <person name="Hauser L."/>
            <person name="Chang Y.-J."/>
            <person name="Jeffries C.D."/>
            <person name="Chain P."/>
            <person name="Meincke L."/>
            <person name="Sims D."/>
            <person name="Brettin T."/>
            <person name="Detter J.C."/>
            <person name="Rohde M."/>
            <person name="Goeker M."/>
            <person name="Bristow J."/>
            <person name="Eisen J.A."/>
            <person name="Markowitz V."/>
            <person name="Kyrpides N.C."/>
            <person name="Klenk H.-P."/>
            <person name="Hugenholtz P."/>
        </authorList>
    </citation>
    <scope>NUCLEOTIDE SEQUENCE [LARGE SCALE GENOMIC DNA]</scope>
    <source>
        <strain evidence="3">DSM 14684 / CIP 108061 / JCM 11494 / NBRC 100937 / ID131577</strain>
    </source>
</reference>
<dbReference type="PANTHER" id="PTHR12110:SF53">
    <property type="entry name" value="BLR5974 PROTEIN"/>
    <property type="match status" value="1"/>
</dbReference>
<keyword evidence="3" id="KW-1185">Reference proteome</keyword>
<protein>
    <submittedName>
        <fullName evidence="2">Xylose isomerase domain protein TIM barrel</fullName>
    </submittedName>
</protein>
<gene>
    <name evidence="2" type="ordered locus">Cwoe_4460</name>
</gene>
<dbReference type="InterPro" id="IPR036237">
    <property type="entry name" value="Xyl_isomerase-like_sf"/>
</dbReference>
<dbReference type="eggNOG" id="COG1082">
    <property type="taxonomic scope" value="Bacteria"/>
</dbReference>
<dbReference type="GO" id="GO:0016853">
    <property type="term" value="F:isomerase activity"/>
    <property type="evidence" value="ECO:0007669"/>
    <property type="project" value="UniProtKB-KW"/>
</dbReference>
<dbReference type="InterPro" id="IPR013022">
    <property type="entry name" value="Xyl_isomerase-like_TIM-brl"/>
</dbReference>
<dbReference type="Proteomes" id="UP000008229">
    <property type="component" value="Chromosome"/>
</dbReference>
<dbReference type="PANTHER" id="PTHR12110">
    <property type="entry name" value="HYDROXYPYRUVATE ISOMERASE"/>
    <property type="match status" value="1"/>
</dbReference>
<feature type="domain" description="Xylose isomerase-like TIM barrel" evidence="1">
    <location>
        <begin position="25"/>
        <end position="245"/>
    </location>
</feature>
<name>D3F7Y0_CONWI</name>
<reference evidence="3" key="2">
    <citation type="submission" date="2010-01" db="EMBL/GenBank/DDBJ databases">
        <title>The complete genome of Conexibacter woesei DSM 14684.</title>
        <authorList>
            <consortium name="US DOE Joint Genome Institute (JGI-PGF)"/>
            <person name="Lucas S."/>
            <person name="Copeland A."/>
            <person name="Lapidus A."/>
            <person name="Glavina del Rio T."/>
            <person name="Dalin E."/>
            <person name="Tice H."/>
            <person name="Bruce D."/>
            <person name="Goodwin L."/>
            <person name="Pitluck S."/>
            <person name="Kyrpides N."/>
            <person name="Mavromatis K."/>
            <person name="Ivanova N."/>
            <person name="Mikhailova N."/>
            <person name="Chertkov O."/>
            <person name="Brettin T."/>
            <person name="Detter J.C."/>
            <person name="Han C."/>
            <person name="Larimer F."/>
            <person name="Land M."/>
            <person name="Hauser L."/>
            <person name="Markowitz V."/>
            <person name="Cheng J.-F."/>
            <person name="Hugenholtz P."/>
            <person name="Woyke T."/>
            <person name="Wu D."/>
            <person name="Pukall R."/>
            <person name="Steenblock K."/>
            <person name="Schneider S."/>
            <person name="Klenk H.-P."/>
            <person name="Eisen J.A."/>
        </authorList>
    </citation>
    <scope>NUCLEOTIDE SEQUENCE [LARGE SCALE GENOMIC DNA]</scope>
    <source>
        <strain evidence="3">DSM 14684 / CIP 108061 / JCM 11494 / NBRC 100937 / ID131577</strain>
    </source>
</reference>
<proteinExistence type="predicted"/>
<dbReference type="OrthoDB" id="3350993at2"/>
<organism evidence="2 3">
    <name type="scientific">Conexibacter woesei (strain DSM 14684 / CCUG 47730 / CIP 108061 / JCM 11494 / NBRC 100937 / ID131577)</name>
    <dbReference type="NCBI Taxonomy" id="469383"/>
    <lineage>
        <taxon>Bacteria</taxon>
        <taxon>Bacillati</taxon>
        <taxon>Actinomycetota</taxon>
        <taxon>Thermoleophilia</taxon>
        <taxon>Solirubrobacterales</taxon>
        <taxon>Conexibacteraceae</taxon>
        <taxon>Conexibacter</taxon>
    </lineage>
</organism>
<dbReference type="STRING" id="469383.Cwoe_4460"/>
<dbReference type="EMBL" id="CP001854">
    <property type="protein sequence ID" value="ADB52874.1"/>
    <property type="molecule type" value="Genomic_DNA"/>
</dbReference>
<dbReference type="Pfam" id="PF01261">
    <property type="entry name" value="AP_endonuc_2"/>
    <property type="match status" value="1"/>
</dbReference>